<dbReference type="SUPFAM" id="SSF103506">
    <property type="entry name" value="Mitochondrial carrier"/>
    <property type="match status" value="1"/>
</dbReference>
<evidence type="ECO:0000256" key="2">
    <source>
        <dbReference type="ARBA" id="ARBA00022692"/>
    </source>
</evidence>
<evidence type="ECO:0000256" key="3">
    <source>
        <dbReference type="ARBA" id="ARBA00022737"/>
    </source>
</evidence>
<keyword evidence="5" id="KW-1133">Transmembrane helix</keyword>
<dbReference type="OrthoDB" id="10253709at2759"/>
<dbReference type="Proteomes" id="UP000192578">
    <property type="component" value="Unassembled WGS sequence"/>
</dbReference>
<evidence type="ECO:0000313" key="9">
    <source>
        <dbReference type="Proteomes" id="UP000192578"/>
    </source>
</evidence>
<gene>
    <name evidence="8" type="ORF">BV898_16454</name>
</gene>
<organism evidence="8 9">
    <name type="scientific">Hypsibius exemplaris</name>
    <name type="common">Freshwater tardigrade</name>
    <dbReference type="NCBI Taxonomy" id="2072580"/>
    <lineage>
        <taxon>Eukaryota</taxon>
        <taxon>Metazoa</taxon>
        <taxon>Ecdysozoa</taxon>
        <taxon>Tardigrada</taxon>
        <taxon>Eutardigrada</taxon>
        <taxon>Parachela</taxon>
        <taxon>Hypsibioidea</taxon>
        <taxon>Hypsibiidae</taxon>
        <taxon>Hypsibius</taxon>
    </lineage>
</organism>
<proteinExistence type="predicted"/>
<reference evidence="9" key="1">
    <citation type="submission" date="2017-01" db="EMBL/GenBank/DDBJ databases">
        <title>Comparative genomics of anhydrobiosis in the tardigrade Hypsibius dujardini.</title>
        <authorList>
            <person name="Yoshida Y."/>
            <person name="Koutsovoulos G."/>
            <person name="Laetsch D."/>
            <person name="Stevens L."/>
            <person name="Kumar S."/>
            <person name="Horikawa D."/>
            <person name="Ishino K."/>
            <person name="Komine S."/>
            <person name="Tomita M."/>
            <person name="Blaxter M."/>
            <person name="Arakawa K."/>
        </authorList>
    </citation>
    <scope>NUCLEOTIDE SEQUENCE [LARGE SCALE GENOMIC DNA]</scope>
    <source>
        <strain evidence="9">Z151</strain>
    </source>
</reference>
<keyword evidence="6" id="KW-0496">Mitochondrion</keyword>
<sequence length="160" mass="17935">MPTIGPPAQPSLTQRDEEAAVRAARFDMVVRWAIYGGQVAASTALFHPFACARVLMDLGYDPVAPTLSRTLFGKPCLVLPNITFYVRFMRNRDGRGALWRGFGANFCGVLVGNLTNDIAYHLVDEFIKRKVRSSRGKRGASLWWLIKRTPVIRLPISRKT</sequence>
<evidence type="ECO:0000256" key="6">
    <source>
        <dbReference type="ARBA" id="ARBA00023128"/>
    </source>
</evidence>
<comment type="subcellular location">
    <subcellularLocation>
        <location evidence="1">Mitochondrion outer membrane</location>
        <topology evidence="1">Multi-pass membrane protein</topology>
    </subcellularLocation>
</comment>
<keyword evidence="7" id="KW-0472">Membrane</keyword>
<dbReference type="PANTHER" id="PTHR10780:SF18">
    <property type="entry name" value="LD43650P"/>
    <property type="match status" value="1"/>
</dbReference>
<evidence type="ECO:0000256" key="4">
    <source>
        <dbReference type="ARBA" id="ARBA00022787"/>
    </source>
</evidence>
<name>A0A9X6NFX7_HYPEX</name>
<comment type="caution">
    <text evidence="8">The sequence shown here is derived from an EMBL/GenBank/DDBJ whole genome shotgun (WGS) entry which is preliminary data.</text>
</comment>
<keyword evidence="4" id="KW-1000">Mitochondrion outer membrane</keyword>
<dbReference type="AlphaFoldDB" id="A0A9X6NFX7"/>
<keyword evidence="2" id="KW-0812">Transmembrane</keyword>
<dbReference type="EMBL" id="MTYJ01000247">
    <property type="protein sequence ID" value="OWA51998.1"/>
    <property type="molecule type" value="Genomic_DNA"/>
</dbReference>
<evidence type="ECO:0000256" key="1">
    <source>
        <dbReference type="ARBA" id="ARBA00004374"/>
    </source>
</evidence>
<evidence type="ECO:0000256" key="5">
    <source>
        <dbReference type="ARBA" id="ARBA00022989"/>
    </source>
</evidence>
<evidence type="ECO:0000313" key="8">
    <source>
        <dbReference type="EMBL" id="OWA51998.1"/>
    </source>
</evidence>
<accession>A0A9X6NFX7</accession>
<protein>
    <submittedName>
        <fullName evidence="8">Uncharacterized protein</fullName>
    </submittedName>
</protein>
<dbReference type="PANTHER" id="PTHR10780">
    <property type="entry name" value="MITOCHONDRIAL CARRIER HOMOLOG"/>
    <property type="match status" value="1"/>
</dbReference>
<keyword evidence="9" id="KW-1185">Reference proteome</keyword>
<evidence type="ECO:0000256" key="7">
    <source>
        <dbReference type="ARBA" id="ARBA00023136"/>
    </source>
</evidence>
<keyword evidence="3" id="KW-0677">Repeat</keyword>
<dbReference type="GO" id="GO:0005741">
    <property type="term" value="C:mitochondrial outer membrane"/>
    <property type="evidence" value="ECO:0007669"/>
    <property type="project" value="UniProtKB-SubCell"/>
</dbReference>
<dbReference type="InterPro" id="IPR023395">
    <property type="entry name" value="MCP_dom_sf"/>
</dbReference>